<sequence length="134" mass="14314">MECVKVGHDGWPDGLLVDHEGRAWRVERSSESGVRLVLTGRDDVMAELRRLLGAWVQDVDEGCGQLEGLDVDHVTTVELPGARLRLSLAQAKAVAVLATLTCGACEHADLGAVMRRLEKGGALLRADAAPPPGR</sequence>
<evidence type="ECO:0000313" key="2">
    <source>
        <dbReference type="Proteomes" id="UP000011859"/>
    </source>
</evidence>
<gene>
    <name evidence="1" type="ORF">R2APBS1_1946</name>
</gene>
<protein>
    <submittedName>
        <fullName evidence="1">Uncharacterized protein</fullName>
    </submittedName>
</protein>
<dbReference type="KEGG" id="rhd:R2APBS1_1946"/>
<accession>M4NEA3</accession>
<evidence type="ECO:0000313" key="1">
    <source>
        <dbReference type="EMBL" id="AGG89069.1"/>
    </source>
</evidence>
<dbReference type="Proteomes" id="UP000011859">
    <property type="component" value="Chromosome"/>
</dbReference>
<name>M4NEA3_9GAMM</name>
<keyword evidence="2" id="KW-1185">Reference proteome</keyword>
<dbReference type="EMBL" id="CP003470">
    <property type="protein sequence ID" value="AGG89069.1"/>
    <property type="molecule type" value="Genomic_DNA"/>
</dbReference>
<reference evidence="1 2" key="1">
    <citation type="submission" date="2012-04" db="EMBL/GenBank/DDBJ databases">
        <title>Complete genome of Rhodanobacter sp. 2APBS1.</title>
        <authorList>
            <consortium name="US DOE Joint Genome Institute"/>
            <person name="Huntemann M."/>
            <person name="Wei C.-L."/>
            <person name="Han J."/>
            <person name="Detter J.C."/>
            <person name="Han C."/>
            <person name="Tapia R."/>
            <person name="Munk A.C.C."/>
            <person name="Chen A."/>
            <person name="Krypides N."/>
            <person name="Mavromatis K."/>
            <person name="Markowitz V."/>
            <person name="Szeto E."/>
            <person name="Ivanova N."/>
            <person name="Mikhailova N."/>
            <person name="Ovchinnikova G."/>
            <person name="Pagani I."/>
            <person name="Pati A."/>
            <person name="Goodwin L."/>
            <person name="Peters L."/>
            <person name="Pitluck S."/>
            <person name="Woyke T."/>
            <person name="Prakash O."/>
            <person name="Elkins J."/>
            <person name="Brown S."/>
            <person name="Palumbo A."/>
            <person name="Hemme C."/>
            <person name="Zhou J."/>
            <person name="Watson D."/>
            <person name="Jardine P."/>
            <person name="Kostka J."/>
            <person name="Green S."/>
        </authorList>
    </citation>
    <scope>NUCLEOTIDE SEQUENCE [LARGE SCALE GENOMIC DNA]</scope>
    <source>
        <strain evidence="1 2">2APBS1</strain>
    </source>
</reference>
<dbReference type="AlphaFoldDB" id="M4NEA3"/>
<dbReference type="HOGENOM" id="CLU_1894566_0_0_6"/>
<proteinExistence type="predicted"/>
<organism evidence="1 2">
    <name type="scientific">Rhodanobacter denitrificans</name>
    <dbReference type="NCBI Taxonomy" id="666685"/>
    <lineage>
        <taxon>Bacteria</taxon>
        <taxon>Pseudomonadati</taxon>
        <taxon>Pseudomonadota</taxon>
        <taxon>Gammaproteobacteria</taxon>
        <taxon>Lysobacterales</taxon>
        <taxon>Rhodanobacteraceae</taxon>
        <taxon>Rhodanobacter</taxon>
    </lineage>
</organism>
<dbReference type="STRING" id="666685.R2APBS1_1946"/>